<evidence type="ECO:0000313" key="8">
    <source>
        <dbReference type="EMBL" id="KAF8442844.1"/>
    </source>
</evidence>
<evidence type="ECO:0000256" key="5">
    <source>
        <dbReference type="PIRSR" id="PIRSR607583-1"/>
    </source>
</evidence>
<comment type="subcellular location">
    <subcellularLocation>
        <location evidence="1">Golgi apparatus membrane</location>
    </subcellularLocation>
</comment>
<dbReference type="AlphaFoldDB" id="A0AAD4BYH5"/>
<organism evidence="8 9">
    <name type="scientific">Boletus edulis BED1</name>
    <dbReference type="NCBI Taxonomy" id="1328754"/>
    <lineage>
        <taxon>Eukaryota</taxon>
        <taxon>Fungi</taxon>
        <taxon>Dikarya</taxon>
        <taxon>Basidiomycota</taxon>
        <taxon>Agaricomycotina</taxon>
        <taxon>Agaricomycetes</taxon>
        <taxon>Agaricomycetidae</taxon>
        <taxon>Boletales</taxon>
        <taxon>Boletineae</taxon>
        <taxon>Boletaceae</taxon>
        <taxon>Boletoideae</taxon>
        <taxon>Boletus</taxon>
    </lineage>
</organism>
<dbReference type="Proteomes" id="UP001194468">
    <property type="component" value="Unassembled WGS sequence"/>
</dbReference>
<feature type="domain" description="PDZ GRASP-type" evidence="7">
    <location>
        <begin position="15"/>
        <end position="126"/>
    </location>
</feature>
<reference evidence="8" key="1">
    <citation type="submission" date="2019-10" db="EMBL/GenBank/DDBJ databases">
        <authorList>
            <consortium name="DOE Joint Genome Institute"/>
            <person name="Kuo A."/>
            <person name="Miyauchi S."/>
            <person name="Kiss E."/>
            <person name="Drula E."/>
            <person name="Kohler A."/>
            <person name="Sanchez-Garcia M."/>
            <person name="Andreopoulos B."/>
            <person name="Barry K.W."/>
            <person name="Bonito G."/>
            <person name="Buee M."/>
            <person name="Carver A."/>
            <person name="Chen C."/>
            <person name="Cichocki N."/>
            <person name="Clum A."/>
            <person name="Culley D."/>
            <person name="Crous P.W."/>
            <person name="Fauchery L."/>
            <person name="Girlanda M."/>
            <person name="Hayes R."/>
            <person name="Keri Z."/>
            <person name="LaButti K."/>
            <person name="Lipzen A."/>
            <person name="Lombard V."/>
            <person name="Magnuson J."/>
            <person name="Maillard F."/>
            <person name="Morin E."/>
            <person name="Murat C."/>
            <person name="Nolan M."/>
            <person name="Ohm R."/>
            <person name="Pangilinan J."/>
            <person name="Pereira M."/>
            <person name="Perotto S."/>
            <person name="Peter M."/>
            <person name="Riley R."/>
            <person name="Sitrit Y."/>
            <person name="Stielow B."/>
            <person name="Szollosi G."/>
            <person name="Zifcakova L."/>
            <person name="Stursova M."/>
            <person name="Spatafora J.W."/>
            <person name="Tedersoo L."/>
            <person name="Vaario L.-M."/>
            <person name="Yamada A."/>
            <person name="Yan M."/>
            <person name="Wang P."/>
            <person name="Xu J."/>
            <person name="Bruns T."/>
            <person name="Baldrian P."/>
            <person name="Vilgalys R."/>
            <person name="Henrissat B."/>
            <person name="Grigoriev I.V."/>
            <person name="Hibbett D."/>
            <person name="Nagy L.G."/>
            <person name="Martin F.M."/>
        </authorList>
    </citation>
    <scope>NUCLEOTIDE SEQUENCE</scope>
    <source>
        <strain evidence="8">BED1</strain>
    </source>
</reference>
<evidence type="ECO:0000259" key="7">
    <source>
        <dbReference type="PROSITE" id="PS51865"/>
    </source>
</evidence>
<dbReference type="SUPFAM" id="SSF50156">
    <property type="entry name" value="PDZ domain-like"/>
    <property type="match status" value="1"/>
</dbReference>
<comment type="caution">
    <text evidence="8">The sequence shown here is derived from an EMBL/GenBank/DDBJ whole genome shotgun (WGS) entry which is preliminary data.</text>
</comment>
<keyword evidence="5" id="KW-0479">Metal-binding</keyword>
<gene>
    <name evidence="8" type="ORF">L210DRAFT_3643748</name>
</gene>
<reference evidence="8" key="2">
    <citation type="journal article" date="2020" name="Nat. Commun.">
        <title>Large-scale genome sequencing of mycorrhizal fungi provides insights into the early evolution of symbiotic traits.</title>
        <authorList>
            <person name="Miyauchi S."/>
            <person name="Kiss E."/>
            <person name="Kuo A."/>
            <person name="Drula E."/>
            <person name="Kohler A."/>
            <person name="Sanchez-Garcia M."/>
            <person name="Morin E."/>
            <person name="Andreopoulos B."/>
            <person name="Barry K.W."/>
            <person name="Bonito G."/>
            <person name="Buee M."/>
            <person name="Carver A."/>
            <person name="Chen C."/>
            <person name="Cichocki N."/>
            <person name="Clum A."/>
            <person name="Culley D."/>
            <person name="Crous P.W."/>
            <person name="Fauchery L."/>
            <person name="Girlanda M."/>
            <person name="Hayes R.D."/>
            <person name="Keri Z."/>
            <person name="LaButti K."/>
            <person name="Lipzen A."/>
            <person name="Lombard V."/>
            <person name="Magnuson J."/>
            <person name="Maillard F."/>
            <person name="Murat C."/>
            <person name="Nolan M."/>
            <person name="Ohm R.A."/>
            <person name="Pangilinan J."/>
            <person name="Pereira M.F."/>
            <person name="Perotto S."/>
            <person name="Peter M."/>
            <person name="Pfister S."/>
            <person name="Riley R."/>
            <person name="Sitrit Y."/>
            <person name="Stielow J.B."/>
            <person name="Szollosi G."/>
            <person name="Zifcakova L."/>
            <person name="Stursova M."/>
            <person name="Spatafora J.W."/>
            <person name="Tedersoo L."/>
            <person name="Vaario L.M."/>
            <person name="Yamada A."/>
            <person name="Yan M."/>
            <person name="Wang P."/>
            <person name="Xu J."/>
            <person name="Bruns T."/>
            <person name="Baldrian P."/>
            <person name="Vilgalys R."/>
            <person name="Dunand C."/>
            <person name="Henrissat B."/>
            <person name="Grigoriev I.V."/>
            <person name="Hibbett D."/>
            <person name="Nagy L.G."/>
            <person name="Martin F.M."/>
        </authorList>
    </citation>
    <scope>NUCLEOTIDE SEQUENCE</scope>
    <source>
        <strain evidence="8">BED1</strain>
    </source>
</reference>
<evidence type="ECO:0000256" key="1">
    <source>
        <dbReference type="ARBA" id="ARBA00004394"/>
    </source>
</evidence>
<evidence type="ECO:0000256" key="6">
    <source>
        <dbReference type="SAM" id="MobiDB-lite"/>
    </source>
</evidence>
<accession>A0AAD4BYH5</accession>
<feature type="region of interest" description="Disordered" evidence="6">
    <location>
        <begin position="352"/>
        <end position="408"/>
    </location>
</feature>
<dbReference type="GO" id="GO:0007030">
    <property type="term" value="P:Golgi organization"/>
    <property type="evidence" value="ECO:0007669"/>
    <property type="project" value="TreeGrafter"/>
</dbReference>
<dbReference type="Pfam" id="PF04495">
    <property type="entry name" value="GRASP55_65"/>
    <property type="match status" value="2"/>
</dbReference>
<feature type="binding site" evidence="5">
    <location>
        <position position="18"/>
    </location>
    <ligand>
        <name>Zn(2+)</name>
        <dbReference type="ChEBI" id="CHEBI:29105"/>
    </ligand>
</feature>
<dbReference type="GO" id="GO:0000139">
    <property type="term" value="C:Golgi membrane"/>
    <property type="evidence" value="ECO:0007669"/>
    <property type="project" value="UniProtKB-SubCell"/>
</dbReference>
<dbReference type="InterPro" id="IPR007583">
    <property type="entry name" value="GRASP55_65"/>
</dbReference>
<keyword evidence="4" id="KW-0472">Membrane</keyword>
<dbReference type="InterPro" id="IPR036034">
    <property type="entry name" value="PDZ_sf"/>
</dbReference>
<protein>
    <submittedName>
        <fullName evidence="8">GRASP55/65 PDZ-like domain-containing protein</fullName>
    </submittedName>
</protein>
<dbReference type="InterPro" id="IPR024958">
    <property type="entry name" value="GRASP_PDZ"/>
</dbReference>
<proteinExistence type="predicted"/>
<feature type="binding site" evidence="5">
    <location>
        <position position="124"/>
    </location>
    <ligand>
        <name>Zn(2+)</name>
        <dbReference type="ChEBI" id="CHEBI:29105"/>
    </ligand>
</feature>
<dbReference type="GO" id="GO:0046872">
    <property type="term" value="F:metal ion binding"/>
    <property type="evidence" value="ECO:0007669"/>
    <property type="project" value="UniProtKB-KW"/>
</dbReference>
<dbReference type="Gene3D" id="2.30.42.10">
    <property type="match status" value="2"/>
</dbReference>
<name>A0AAD4BYH5_BOLED</name>
<keyword evidence="5" id="KW-0862">Zinc</keyword>
<dbReference type="PANTHER" id="PTHR12893">
    <property type="entry name" value="GOLGI REASSEMBLY STACKING PROTEIN GRASP"/>
    <property type="match status" value="1"/>
</dbReference>
<feature type="compositionally biased region" description="Polar residues" evidence="6">
    <location>
        <begin position="364"/>
        <end position="373"/>
    </location>
</feature>
<dbReference type="PANTHER" id="PTHR12893:SF0">
    <property type="entry name" value="GRASP65"/>
    <property type="match status" value="1"/>
</dbReference>
<evidence type="ECO:0000256" key="3">
    <source>
        <dbReference type="ARBA" id="ARBA00023034"/>
    </source>
</evidence>
<feature type="compositionally biased region" description="Polar residues" evidence="6">
    <location>
        <begin position="392"/>
        <end position="408"/>
    </location>
</feature>
<keyword evidence="3" id="KW-0333">Golgi apparatus</keyword>
<keyword evidence="2" id="KW-0677">Repeat</keyword>
<sequence length="408" mass="44693">MGASQSTSSQTQTSHALHVLRVTPSSPASQTSIEPFFDFIVGYNDINSFSARTELDATELERIVEEHEGRVLNLLVWSSKTRETRVVPIVPSRGWALAQQAVLPLEDSGASPQPSLLGLSMRMCEFESTTDNVWHVLEVVEGGPAESAGLVPYGDWIIGWSGGVLSAENDFYELVESHVDKPLRVYVYSYDFDNLREVVLVPNRHWGGEGLLGCVFGFGYLHRIPSQPSDRKPLDALHEQSDLEDQQLFVPADVPINSPPSGPVSGDYGHPPRRAPLVVAHPHPTRAREMTHGSLITQLDVTPNPLPALAHQDVQPRRRLFQAALLALPSTVIRHANHDCVRTLKKVYTRQGTGATPGLYSVASPKQQWLSTHKASRTIEHEEDDEGDISDGNGSVSGTDLGSLTSVE</sequence>
<evidence type="ECO:0000256" key="4">
    <source>
        <dbReference type="ARBA" id="ARBA00023136"/>
    </source>
</evidence>
<keyword evidence="9" id="KW-1185">Reference proteome</keyword>
<feature type="domain" description="PDZ GRASP-type" evidence="7">
    <location>
        <begin position="132"/>
        <end position="221"/>
    </location>
</feature>
<evidence type="ECO:0000256" key="2">
    <source>
        <dbReference type="ARBA" id="ARBA00022737"/>
    </source>
</evidence>
<evidence type="ECO:0000313" key="9">
    <source>
        <dbReference type="Proteomes" id="UP001194468"/>
    </source>
</evidence>
<dbReference type="EMBL" id="WHUW01000008">
    <property type="protein sequence ID" value="KAF8442844.1"/>
    <property type="molecule type" value="Genomic_DNA"/>
</dbReference>
<dbReference type="FunFam" id="2.30.42.10:FF:000026">
    <property type="entry name" value="Golgi reassembly stacking protein 2"/>
    <property type="match status" value="1"/>
</dbReference>
<dbReference type="PROSITE" id="PS51865">
    <property type="entry name" value="PDZ_GRASP"/>
    <property type="match status" value="2"/>
</dbReference>